<name>A0A8J3FQM5_9ACTN</name>
<dbReference type="RefSeq" id="WP_189081157.1">
    <property type="nucleotide sequence ID" value="NZ_BMMX01000023.1"/>
</dbReference>
<dbReference type="PROSITE" id="PS51257">
    <property type="entry name" value="PROKAR_LIPOPROTEIN"/>
    <property type="match status" value="1"/>
</dbReference>
<dbReference type="AlphaFoldDB" id="A0A8J3FQM5"/>
<accession>A0A8J3FQM5</accession>
<feature type="compositionally biased region" description="Gly residues" evidence="1">
    <location>
        <begin position="58"/>
        <end position="70"/>
    </location>
</feature>
<protein>
    <recommendedName>
        <fullName evidence="3">DUF4232 domain-containing protein</fullName>
    </recommendedName>
</protein>
<comment type="caution">
    <text evidence="4">The sequence shown here is derived from an EMBL/GenBank/DDBJ whole genome shotgun (WGS) entry which is preliminary data.</text>
</comment>
<evidence type="ECO:0000256" key="1">
    <source>
        <dbReference type="SAM" id="MobiDB-lite"/>
    </source>
</evidence>
<keyword evidence="5" id="KW-1185">Reference proteome</keyword>
<dbReference type="EMBL" id="BMMX01000023">
    <property type="protein sequence ID" value="GGL04475.1"/>
    <property type="molecule type" value="Genomic_DNA"/>
</dbReference>
<reference evidence="4" key="1">
    <citation type="journal article" date="2014" name="Int. J. Syst. Evol. Microbiol.">
        <title>Complete genome sequence of Corynebacterium casei LMG S-19264T (=DSM 44701T), isolated from a smear-ripened cheese.</title>
        <authorList>
            <consortium name="US DOE Joint Genome Institute (JGI-PGF)"/>
            <person name="Walter F."/>
            <person name="Albersmeier A."/>
            <person name="Kalinowski J."/>
            <person name="Ruckert C."/>
        </authorList>
    </citation>
    <scope>NUCLEOTIDE SEQUENCE</scope>
    <source>
        <strain evidence="4">CGMCC 4.7299</strain>
    </source>
</reference>
<proteinExistence type="predicted"/>
<dbReference type="InterPro" id="IPR025326">
    <property type="entry name" value="DUF4232"/>
</dbReference>
<feature type="signal peptide" evidence="2">
    <location>
        <begin position="1"/>
        <end position="29"/>
    </location>
</feature>
<feature type="domain" description="DUF4232" evidence="3">
    <location>
        <begin position="73"/>
        <end position="202"/>
    </location>
</feature>
<evidence type="ECO:0000313" key="4">
    <source>
        <dbReference type="EMBL" id="GGL04475.1"/>
    </source>
</evidence>
<evidence type="ECO:0000313" key="5">
    <source>
        <dbReference type="Proteomes" id="UP000656042"/>
    </source>
</evidence>
<reference evidence="4" key="2">
    <citation type="submission" date="2020-09" db="EMBL/GenBank/DDBJ databases">
        <authorList>
            <person name="Sun Q."/>
            <person name="Zhou Y."/>
        </authorList>
    </citation>
    <scope>NUCLEOTIDE SEQUENCE</scope>
    <source>
        <strain evidence="4">CGMCC 4.7299</strain>
    </source>
</reference>
<organism evidence="4 5">
    <name type="scientific">Mangrovihabitans endophyticus</name>
    <dbReference type="NCBI Taxonomy" id="1751298"/>
    <lineage>
        <taxon>Bacteria</taxon>
        <taxon>Bacillati</taxon>
        <taxon>Actinomycetota</taxon>
        <taxon>Actinomycetes</taxon>
        <taxon>Micromonosporales</taxon>
        <taxon>Micromonosporaceae</taxon>
        <taxon>Mangrovihabitans</taxon>
    </lineage>
</organism>
<feature type="compositionally biased region" description="Low complexity" evidence="1">
    <location>
        <begin position="25"/>
        <end position="57"/>
    </location>
</feature>
<evidence type="ECO:0000256" key="2">
    <source>
        <dbReference type="SAM" id="SignalP"/>
    </source>
</evidence>
<sequence length="213" mass="20921">MSKAKTMALVSGGLLAGTALMGCSSSATPTPVSAPSSLAAGTPVTSPAVSPTATSTSTGGGEDGDGGGGTAMCTVDDLSGGTKSDEGGGAAGHTGKFLIVTNMSDSACGLKGFPTVAFSADAEGKQVGSTFKHMDSDTPEKIVIQPKKDAYVTVLLADTGAEGDDCQPTQVQGYSLRLPGSDDKLIVQGMQKACAAQGKGVGQVGPFIQGTPE</sequence>
<gene>
    <name evidence="4" type="ORF">GCM10012284_43850</name>
</gene>
<feature type="chain" id="PRO_5038908784" description="DUF4232 domain-containing protein" evidence="2">
    <location>
        <begin position="30"/>
        <end position="213"/>
    </location>
</feature>
<evidence type="ECO:0000259" key="3">
    <source>
        <dbReference type="Pfam" id="PF14016"/>
    </source>
</evidence>
<dbReference type="Pfam" id="PF14016">
    <property type="entry name" value="DUF4232"/>
    <property type="match status" value="1"/>
</dbReference>
<keyword evidence="2" id="KW-0732">Signal</keyword>
<dbReference type="Proteomes" id="UP000656042">
    <property type="component" value="Unassembled WGS sequence"/>
</dbReference>
<feature type="region of interest" description="Disordered" evidence="1">
    <location>
        <begin position="25"/>
        <end position="90"/>
    </location>
</feature>